<dbReference type="GO" id="GO:0000278">
    <property type="term" value="P:mitotic cell cycle"/>
    <property type="evidence" value="ECO:0007669"/>
    <property type="project" value="TreeGrafter"/>
</dbReference>
<dbReference type="InterPro" id="IPR050560">
    <property type="entry name" value="MYB_TF"/>
</dbReference>
<dbReference type="GO" id="GO:0000978">
    <property type="term" value="F:RNA polymerase II cis-regulatory region sequence-specific DNA binding"/>
    <property type="evidence" value="ECO:0007669"/>
    <property type="project" value="TreeGrafter"/>
</dbReference>
<feature type="domain" description="Myb-like" evidence="4">
    <location>
        <begin position="116"/>
        <end position="167"/>
    </location>
</feature>
<evidence type="ECO:0000256" key="3">
    <source>
        <dbReference type="SAM" id="MobiDB-lite"/>
    </source>
</evidence>
<feature type="compositionally biased region" description="Low complexity" evidence="3">
    <location>
        <begin position="326"/>
        <end position="350"/>
    </location>
</feature>
<gene>
    <name evidence="6" type="primary">MYB3R-5</name>
    <name evidence="6" type="ORF">BG006_009151</name>
</gene>
<evidence type="ECO:0000313" key="6">
    <source>
        <dbReference type="EMBL" id="KAF9327568.1"/>
    </source>
</evidence>
<feature type="region of interest" description="Disordered" evidence="3">
    <location>
        <begin position="440"/>
        <end position="588"/>
    </location>
</feature>
<keyword evidence="7" id="KW-1185">Reference proteome</keyword>
<proteinExistence type="predicted"/>
<dbReference type="InterPro" id="IPR009057">
    <property type="entry name" value="Homeodomain-like_sf"/>
</dbReference>
<feature type="domain" description="Myb-like" evidence="4">
    <location>
        <begin position="65"/>
        <end position="113"/>
    </location>
</feature>
<feature type="domain" description="Myb-like" evidence="4">
    <location>
        <begin position="168"/>
        <end position="218"/>
    </location>
</feature>
<keyword evidence="1" id="KW-0677">Repeat</keyword>
<dbReference type="EMBL" id="JAAAUY010000651">
    <property type="protein sequence ID" value="KAF9327568.1"/>
    <property type="molecule type" value="Genomic_DNA"/>
</dbReference>
<dbReference type="PANTHER" id="PTHR45614:SF25">
    <property type="entry name" value="MYB PROTEIN"/>
    <property type="match status" value="1"/>
</dbReference>
<dbReference type="FunFam" id="1.10.10.60:FF:000010">
    <property type="entry name" value="Transcriptional activator Myb isoform A"/>
    <property type="match status" value="1"/>
</dbReference>
<reference evidence="6" key="1">
    <citation type="journal article" date="2020" name="Fungal Divers.">
        <title>Resolving the Mortierellaceae phylogeny through synthesis of multi-gene phylogenetics and phylogenomics.</title>
        <authorList>
            <person name="Vandepol N."/>
            <person name="Liber J."/>
            <person name="Desiro A."/>
            <person name="Na H."/>
            <person name="Kennedy M."/>
            <person name="Barry K."/>
            <person name="Grigoriev I.V."/>
            <person name="Miller A.N."/>
            <person name="O'Donnell K."/>
            <person name="Stajich J.E."/>
            <person name="Bonito G."/>
        </authorList>
    </citation>
    <scope>NUCLEOTIDE SEQUENCE</scope>
    <source>
        <strain evidence="6">NVP1</strain>
    </source>
</reference>
<dbReference type="GO" id="GO:0000981">
    <property type="term" value="F:DNA-binding transcription factor activity, RNA polymerase II-specific"/>
    <property type="evidence" value="ECO:0007669"/>
    <property type="project" value="TreeGrafter"/>
</dbReference>
<feature type="compositionally biased region" description="Acidic residues" evidence="3">
    <location>
        <begin position="531"/>
        <end position="560"/>
    </location>
</feature>
<feature type="region of interest" description="Disordered" evidence="3">
    <location>
        <begin position="291"/>
        <end position="422"/>
    </location>
</feature>
<dbReference type="PROSITE" id="PS50090">
    <property type="entry name" value="MYB_LIKE"/>
    <property type="match status" value="3"/>
</dbReference>
<evidence type="ECO:0000256" key="2">
    <source>
        <dbReference type="ARBA" id="ARBA00023125"/>
    </source>
</evidence>
<dbReference type="GO" id="GO:0045944">
    <property type="term" value="P:positive regulation of transcription by RNA polymerase II"/>
    <property type="evidence" value="ECO:0007669"/>
    <property type="project" value="TreeGrafter"/>
</dbReference>
<sequence length="588" mass="66035">MKAKAPLPPLNTNPQTMDQSMAYSMERMSFDSSYPNSPGPGSIVSSHPSIAYPTHYHESSQGFDGPWQAHEDQLLAEAVTTCGTKSWKTVADYAFPDGSRDRSECMHRWRAISATRQRQVKGPWTDEEDHKLCELVNEYGPEKWVFIASRLGSRSGKQCRERYFNHLDPHINKAPFTHEEDMRILELYNRIGSKWAEMAKHLPGRPDNAIKNHFNTTMQRKKRRMSMPSINNQDIHNYRLADQYSDPPYHHPMGFQAHMAPPNHPFHSLHSSRFTPYERRHSLPVNNMLIPPGAPPQPKLYHTMPSPPRTPDVPRAPHMWTARRMSSSNNSFTSGSSSSTLPSPSSFTGPMSNMIPPVHPSIEYETQGPSHSSPGSFRHTSSPRHQRQPSLIFSTSSSSTSLSSGAGFQPPTPHPDAVSPFSMIRSHSNLNRLQDSISSKRMGFTPDSYIDPSPQPGRPSVNRPEMDHRKPASLPNYGPAFGNEREDLSHPSHPSVHHRRSCPGLDELANVAEQRVRNNSYGSDVKRELDDAMDSESDHDEEDDGDEDAVEEEDDDDEEHGEYSAEYESRQMSNGGAASVMSIKSLVG</sequence>
<dbReference type="Proteomes" id="UP000696485">
    <property type="component" value="Unassembled WGS sequence"/>
</dbReference>
<feature type="domain" description="HTH myb-type" evidence="5">
    <location>
        <begin position="172"/>
        <end position="222"/>
    </location>
</feature>
<keyword evidence="2" id="KW-0238">DNA-binding</keyword>
<comment type="caution">
    <text evidence="6">The sequence shown here is derived from an EMBL/GenBank/DDBJ whole genome shotgun (WGS) entry which is preliminary data.</text>
</comment>
<evidence type="ECO:0000259" key="4">
    <source>
        <dbReference type="PROSITE" id="PS50090"/>
    </source>
</evidence>
<dbReference type="SUPFAM" id="SSF46689">
    <property type="entry name" value="Homeodomain-like"/>
    <property type="match status" value="2"/>
</dbReference>
<feature type="domain" description="HTH myb-type" evidence="5">
    <location>
        <begin position="116"/>
        <end position="171"/>
    </location>
</feature>
<evidence type="ECO:0000259" key="5">
    <source>
        <dbReference type="PROSITE" id="PS51294"/>
    </source>
</evidence>
<dbReference type="Pfam" id="PF00249">
    <property type="entry name" value="Myb_DNA-binding"/>
    <property type="match status" value="3"/>
</dbReference>
<feature type="compositionally biased region" description="Polar residues" evidence="3">
    <location>
        <begin position="367"/>
        <end position="380"/>
    </location>
</feature>
<name>A0A9P5VJK1_9FUNG</name>
<feature type="compositionally biased region" description="Low complexity" evidence="3">
    <location>
        <begin position="390"/>
        <end position="404"/>
    </location>
</feature>
<dbReference type="CDD" id="cd00167">
    <property type="entry name" value="SANT"/>
    <property type="match status" value="3"/>
</dbReference>
<dbReference type="InterPro" id="IPR001005">
    <property type="entry name" value="SANT/Myb"/>
</dbReference>
<evidence type="ECO:0000313" key="7">
    <source>
        <dbReference type="Proteomes" id="UP000696485"/>
    </source>
</evidence>
<dbReference type="Gene3D" id="1.10.10.60">
    <property type="entry name" value="Homeodomain-like"/>
    <property type="match status" value="3"/>
</dbReference>
<protein>
    <submittedName>
        <fullName evidence="6">Transcription factor myb3r-5</fullName>
    </submittedName>
</protein>
<evidence type="ECO:0000256" key="1">
    <source>
        <dbReference type="ARBA" id="ARBA00022737"/>
    </source>
</evidence>
<dbReference type="InterPro" id="IPR017930">
    <property type="entry name" value="Myb_dom"/>
</dbReference>
<dbReference type="SMART" id="SM00717">
    <property type="entry name" value="SANT"/>
    <property type="match status" value="3"/>
</dbReference>
<dbReference type="GO" id="GO:0005634">
    <property type="term" value="C:nucleus"/>
    <property type="evidence" value="ECO:0007669"/>
    <property type="project" value="TreeGrafter"/>
</dbReference>
<accession>A0A9P5VJK1</accession>
<dbReference type="PANTHER" id="PTHR45614">
    <property type="entry name" value="MYB PROTEIN-RELATED"/>
    <property type="match status" value="1"/>
</dbReference>
<dbReference type="PROSITE" id="PS51294">
    <property type="entry name" value="HTH_MYB"/>
    <property type="match status" value="2"/>
</dbReference>
<organism evidence="6 7">
    <name type="scientific">Podila minutissima</name>
    <dbReference type="NCBI Taxonomy" id="64525"/>
    <lineage>
        <taxon>Eukaryota</taxon>
        <taxon>Fungi</taxon>
        <taxon>Fungi incertae sedis</taxon>
        <taxon>Mucoromycota</taxon>
        <taxon>Mortierellomycotina</taxon>
        <taxon>Mortierellomycetes</taxon>
        <taxon>Mortierellales</taxon>
        <taxon>Mortierellaceae</taxon>
        <taxon>Podila</taxon>
    </lineage>
</organism>
<dbReference type="AlphaFoldDB" id="A0A9P5VJK1"/>